<dbReference type="EMBL" id="SBHX01000048">
    <property type="protein sequence ID" value="RWX28154.1"/>
    <property type="molecule type" value="Genomic_DNA"/>
</dbReference>
<dbReference type="Proteomes" id="UP000283817">
    <property type="component" value="Unassembled WGS sequence"/>
</dbReference>
<dbReference type="AlphaFoldDB" id="A0A444HW88"/>
<gene>
    <name evidence="1" type="ORF">EHI47_19755</name>
</gene>
<name>A0A444HW88_RHILE</name>
<comment type="caution">
    <text evidence="1">The sequence shown here is derived from an EMBL/GenBank/DDBJ whole genome shotgun (WGS) entry which is preliminary data.</text>
</comment>
<sequence length="75" mass="8645">METGIPNVCNIFERSGANIVNNNQFLGIIFEVEGVTKMRSNEVDPVSHIVSPRYLRIYYCYYSERRFCMGTKSEG</sequence>
<accession>A0A444HW88</accession>
<evidence type="ECO:0000313" key="2">
    <source>
        <dbReference type="Proteomes" id="UP000283817"/>
    </source>
</evidence>
<reference evidence="1 2" key="1">
    <citation type="submission" date="2019-01" db="EMBL/GenBank/DDBJ databases">
        <title>RHIZO-ID as a novel technology for direct rhizobia identification.</title>
        <authorList>
            <person name="De Meyer S.E."/>
        </authorList>
    </citation>
    <scope>NUCLEOTIDE SEQUENCE [LARGE SCALE GENOMIC DNA]</scope>
    <source>
        <strain evidence="1 2">WSM448</strain>
    </source>
</reference>
<proteinExistence type="predicted"/>
<organism evidence="1 2">
    <name type="scientific">Rhizobium leguminosarum</name>
    <dbReference type="NCBI Taxonomy" id="384"/>
    <lineage>
        <taxon>Bacteria</taxon>
        <taxon>Pseudomonadati</taxon>
        <taxon>Pseudomonadota</taxon>
        <taxon>Alphaproteobacteria</taxon>
        <taxon>Hyphomicrobiales</taxon>
        <taxon>Rhizobiaceae</taxon>
        <taxon>Rhizobium/Agrobacterium group</taxon>
        <taxon>Rhizobium</taxon>
    </lineage>
</organism>
<evidence type="ECO:0000313" key="1">
    <source>
        <dbReference type="EMBL" id="RWX28154.1"/>
    </source>
</evidence>
<protein>
    <submittedName>
        <fullName evidence="1">Uncharacterized protein</fullName>
    </submittedName>
</protein>